<feature type="transmembrane region" description="Helical" evidence="9">
    <location>
        <begin position="172"/>
        <end position="194"/>
    </location>
</feature>
<dbReference type="PROSITE" id="PS50850">
    <property type="entry name" value="MFS"/>
    <property type="match status" value="1"/>
</dbReference>
<keyword evidence="4" id="KW-1003">Cell membrane</keyword>
<keyword evidence="3" id="KW-0813">Transport</keyword>
<evidence type="ECO:0000256" key="4">
    <source>
        <dbReference type="ARBA" id="ARBA00022475"/>
    </source>
</evidence>
<dbReference type="AlphaFoldDB" id="A0AA41QIS3"/>
<comment type="subcellular location">
    <subcellularLocation>
        <location evidence="1">Cell membrane</location>
        <topology evidence="1">Multi-pass membrane protein</topology>
    </subcellularLocation>
</comment>
<feature type="transmembrane region" description="Helical" evidence="9">
    <location>
        <begin position="111"/>
        <end position="133"/>
    </location>
</feature>
<dbReference type="GO" id="GO:0005886">
    <property type="term" value="C:plasma membrane"/>
    <property type="evidence" value="ECO:0007669"/>
    <property type="project" value="UniProtKB-SubCell"/>
</dbReference>
<comment type="similarity">
    <text evidence="2">Belongs to the major facilitator superfamily. EmrB family.</text>
</comment>
<accession>A0AA41QIS3</accession>
<dbReference type="PRINTS" id="PR01036">
    <property type="entry name" value="TCRTETB"/>
</dbReference>
<feature type="transmembrane region" description="Helical" evidence="9">
    <location>
        <begin position="371"/>
        <end position="394"/>
    </location>
</feature>
<sequence>MANTAQISAPALVVKNKALLTIAIMLGTIMQVLDTTIANVALPHMASSLGAAQNEITWVLTSYIVAAAIATPLTGWMSDRLGQRRLFVMAVIGFTIASALCGIATSLPEMVLFRVLQGICGAMIAPLAQTVILNINPKEKLGQAMAIYGMGIMVAPIVGPTLGGWLTESFDWRWVFLVNVPVGIACVAMLLLYMPTTEIRHRRFDFFGFGTFALAIGALQLMLDRGAENSWFSSPETWIELGLVISGLWVFIVHSLTTENPFIDLRIFKDFNFVLASLFMIAVGITLFSGLALLPPLLQNLMGYSVIFTGMLMAPRGLATMLSMMIVGRLSGKVDPRILMLFGAVLMTYSLWEMTAFNLQMDYWPIVWTGALQGFGMGFVFVPLSSMAFTTIATHLRADATSMFSLVRNLGQGIGISVVSAVLANMMQVNHAELAERLTPTSQAVAQQMPGLLTGNPQILAIINGLVQQQAAILAYLDDFWLMAILSAACVPLIFLLRGPKKAASAKPKTEEEKALERAHAMSE</sequence>
<dbReference type="NCBIfam" id="TIGR00711">
    <property type="entry name" value="efflux_EmrB"/>
    <property type="match status" value="1"/>
</dbReference>
<gene>
    <name evidence="11" type="ORF">ML536_00890</name>
</gene>
<feature type="transmembrane region" description="Helical" evidence="9">
    <location>
        <begin position="271"/>
        <end position="294"/>
    </location>
</feature>
<evidence type="ECO:0000256" key="3">
    <source>
        <dbReference type="ARBA" id="ARBA00022448"/>
    </source>
</evidence>
<feature type="transmembrane region" description="Helical" evidence="9">
    <location>
        <begin position="86"/>
        <end position="105"/>
    </location>
</feature>
<dbReference type="InterPro" id="IPR011701">
    <property type="entry name" value="MFS"/>
</dbReference>
<dbReference type="Proteomes" id="UP001156140">
    <property type="component" value="Unassembled WGS sequence"/>
</dbReference>
<dbReference type="Gene3D" id="1.20.1250.20">
    <property type="entry name" value="MFS general substrate transporter like domains"/>
    <property type="match status" value="1"/>
</dbReference>
<dbReference type="PANTHER" id="PTHR42718">
    <property type="entry name" value="MAJOR FACILITATOR SUPERFAMILY MULTIDRUG TRANSPORTER MFSC"/>
    <property type="match status" value="1"/>
</dbReference>
<proteinExistence type="inferred from homology"/>
<evidence type="ECO:0000256" key="8">
    <source>
        <dbReference type="SAM" id="MobiDB-lite"/>
    </source>
</evidence>
<organism evidence="11 12">
    <name type="scientific">Paradevosia shaoguanensis</name>
    <dbReference type="NCBI Taxonomy" id="1335043"/>
    <lineage>
        <taxon>Bacteria</taxon>
        <taxon>Pseudomonadati</taxon>
        <taxon>Pseudomonadota</taxon>
        <taxon>Alphaproteobacteria</taxon>
        <taxon>Hyphomicrobiales</taxon>
        <taxon>Devosiaceae</taxon>
        <taxon>Paradevosia</taxon>
    </lineage>
</organism>
<feature type="transmembrane region" description="Helical" evidence="9">
    <location>
        <begin position="56"/>
        <end position="74"/>
    </location>
</feature>
<reference evidence="11" key="1">
    <citation type="submission" date="2022-03" db="EMBL/GenBank/DDBJ databases">
        <title>The complete genome sequence of a Methyloterrigena soli.</title>
        <authorList>
            <person name="Zi Z."/>
        </authorList>
    </citation>
    <scope>NUCLEOTIDE SEQUENCE</scope>
    <source>
        <strain evidence="11">M48</strain>
    </source>
</reference>
<feature type="transmembrane region" description="Helical" evidence="9">
    <location>
        <begin position="339"/>
        <end position="359"/>
    </location>
</feature>
<dbReference type="Gene3D" id="1.20.1720.10">
    <property type="entry name" value="Multidrug resistance protein D"/>
    <property type="match status" value="1"/>
</dbReference>
<dbReference type="EMBL" id="JALAZD010000001">
    <property type="protein sequence ID" value="MCI0125375.1"/>
    <property type="molecule type" value="Genomic_DNA"/>
</dbReference>
<dbReference type="InterPro" id="IPR036259">
    <property type="entry name" value="MFS_trans_sf"/>
</dbReference>
<evidence type="ECO:0000256" key="9">
    <source>
        <dbReference type="SAM" id="Phobius"/>
    </source>
</evidence>
<feature type="transmembrane region" description="Helical" evidence="9">
    <location>
        <begin position="18"/>
        <end position="41"/>
    </location>
</feature>
<keyword evidence="5 9" id="KW-0812">Transmembrane</keyword>
<evidence type="ECO:0000313" key="11">
    <source>
        <dbReference type="EMBL" id="MCI0125375.1"/>
    </source>
</evidence>
<evidence type="ECO:0000259" key="10">
    <source>
        <dbReference type="PROSITE" id="PS50850"/>
    </source>
</evidence>
<feature type="transmembrane region" description="Helical" evidence="9">
    <location>
        <begin position="238"/>
        <end position="259"/>
    </location>
</feature>
<feature type="transmembrane region" description="Helical" evidence="9">
    <location>
        <begin position="306"/>
        <end position="327"/>
    </location>
</feature>
<evidence type="ECO:0000256" key="1">
    <source>
        <dbReference type="ARBA" id="ARBA00004651"/>
    </source>
</evidence>
<dbReference type="SUPFAM" id="SSF103473">
    <property type="entry name" value="MFS general substrate transporter"/>
    <property type="match status" value="1"/>
</dbReference>
<feature type="transmembrane region" description="Helical" evidence="9">
    <location>
        <begin position="480"/>
        <end position="497"/>
    </location>
</feature>
<evidence type="ECO:0000256" key="2">
    <source>
        <dbReference type="ARBA" id="ARBA00008537"/>
    </source>
</evidence>
<keyword evidence="12" id="KW-1185">Reference proteome</keyword>
<dbReference type="InterPro" id="IPR004638">
    <property type="entry name" value="EmrB-like"/>
</dbReference>
<dbReference type="PANTHER" id="PTHR42718:SF9">
    <property type="entry name" value="MAJOR FACILITATOR SUPERFAMILY MULTIDRUG TRANSPORTER MFSC"/>
    <property type="match status" value="1"/>
</dbReference>
<keyword evidence="6 9" id="KW-1133">Transmembrane helix</keyword>
<evidence type="ECO:0000256" key="5">
    <source>
        <dbReference type="ARBA" id="ARBA00022692"/>
    </source>
</evidence>
<protein>
    <submittedName>
        <fullName evidence="11">DHA2 family efflux MFS transporter permease subunit</fullName>
    </submittedName>
</protein>
<keyword evidence="7 9" id="KW-0472">Membrane</keyword>
<feature type="transmembrane region" description="Helical" evidence="9">
    <location>
        <begin position="145"/>
        <end position="166"/>
    </location>
</feature>
<feature type="region of interest" description="Disordered" evidence="8">
    <location>
        <begin position="504"/>
        <end position="524"/>
    </location>
</feature>
<feature type="transmembrane region" description="Helical" evidence="9">
    <location>
        <begin position="406"/>
        <end position="427"/>
    </location>
</feature>
<feature type="compositionally biased region" description="Basic and acidic residues" evidence="8">
    <location>
        <begin position="508"/>
        <end position="524"/>
    </location>
</feature>
<name>A0AA41QIS3_9HYPH</name>
<feature type="domain" description="Major facilitator superfamily (MFS) profile" evidence="10">
    <location>
        <begin position="20"/>
        <end position="502"/>
    </location>
</feature>
<dbReference type="GO" id="GO:0022857">
    <property type="term" value="F:transmembrane transporter activity"/>
    <property type="evidence" value="ECO:0007669"/>
    <property type="project" value="InterPro"/>
</dbReference>
<dbReference type="InterPro" id="IPR020846">
    <property type="entry name" value="MFS_dom"/>
</dbReference>
<dbReference type="CDD" id="cd17503">
    <property type="entry name" value="MFS_LmrB_MDR_like"/>
    <property type="match status" value="1"/>
</dbReference>
<evidence type="ECO:0000313" key="12">
    <source>
        <dbReference type="Proteomes" id="UP001156140"/>
    </source>
</evidence>
<dbReference type="Pfam" id="PF07690">
    <property type="entry name" value="MFS_1"/>
    <property type="match status" value="1"/>
</dbReference>
<evidence type="ECO:0000256" key="7">
    <source>
        <dbReference type="ARBA" id="ARBA00023136"/>
    </source>
</evidence>
<evidence type="ECO:0000256" key="6">
    <source>
        <dbReference type="ARBA" id="ARBA00022989"/>
    </source>
</evidence>
<dbReference type="RefSeq" id="WP_052152645.1">
    <property type="nucleotide sequence ID" value="NZ_CP068983.1"/>
</dbReference>
<feature type="transmembrane region" description="Helical" evidence="9">
    <location>
        <begin position="206"/>
        <end position="223"/>
    </location>
</feature>
<comment type="caution">
    <text evidence="11">The sequence shown here is derived from an EMBL/GenBank/DDBJ whole genome shotgun (WGS) entry which is preliminary data.</text>
</comment>